<dbReference type="KEGG" id="fas:105272401"/>
<keyword evidence="5" id="KW-0067">ATP-binding</keyword>
<evidence type="ECO:0000256" key="1">
    <source>
        <dbReference type="ARBA" id="ARBA00004430"/>
    </source>
</evidence>
<gene>
    <name evidence="14" type="primary">LOC105272401</name>
</gene>
<evidence type="ECO:0000256" key="10">
    <source>
        <dbReference type="ARBA" id="ARBA00023212"/>
    </source>
</evidence>
<evidence type="ECO:0000256" key="5">
    <source>
        <dbReference type="ARBA" id="ARBA00022840"/>
    </source>
</evidence>
<keyword evidence="9" id="KW-0505">Motor protein</keyword>
<dbReference type="GO" id="GO:0030286">
    <property type="term" value="C:dynein complex"/>
    <property type="evidence" value="ECO:0007669"/>
    <property type="project" value="UniProtKB-KW"/>
</dbReference>
<evidence type="ECO:0000313" key="14">
    <source>
        <dbReference type="RefSeq" id="XP_011312821.1"/>
    </source>
</evidence>
<dbReference type="Gene3D" id="1.10.8.710">
    <property type="match status" value="1"/>
</dbReference>
<dbReference type="SUPFAM" id="SSF52540">
    <property type="entry name" value="P-loop containing nucleoside triphosphate hydrolases"/>
    <property type="match status" value="1"/>
</dbReference>
<evidence type="ECO:0000259" key="12">
    <source>
        <dbReference type="Pfam" id="PF12774"/>
    </source>
</evidence>
<dbReference type="GO" id="GO:0005524">
    <property type="term" value="F:ATP binding"/>
    <property type="evidence" value="ECO:0007669"/>
    <property type="project" value="UniProtKB-KW"/>
</dbReference>
<keyword evidence="6" id="KW-0243">Dynein</keyword>
<evidence type="ECO:0000256" key="7">
    <source>
        <dbReference type="ARBA" id="ARBA00023054"/>
    </source>
</evidence>
<evidence type="ECO:0000256" key="11">
    <source>
        <dbReference type="ARBA" id="ARBA00023273"/>
    </source>
</evidence>
<reference evidence="14" key="1">
    <citation type="submission" date="2025-08" db="UniProtKB">
        <authorList>
            <consortium name="RefSeq"/>
        </authorList>
    </citation>
    <scope>IDENTIFICATION</scope>
    <source>
        <strain evidence="14">USDA-PBARC FA_bdor</strain>
        <tissue evidence="14">Whole organism</tissue>
    </source>
</reference>
<evidence type="ECO:0000256" key="8">
    <source>
        <dbReference type="ARBA" id="ARBA00023069"/>
    </source>
</evidence>
<dbReference type="RefSeq" id="XP_011312821.1">
    <property type="nucleotide sequence ID" value="XM_011314519.1"/>
</dbReference>
<dbReference type="PANTHER" id="PTHR45703:SF32">
    <property type="entry name" value="DYNEINS HEAVY CHAIN"/>
    <property type="match status" value="1"/>
</dbReference>
<comment type="subcellular location">
    <subcellularLocation>
        <location evidence="1">Cytoplasm</location>
        <location evidence="1">Cytoskeleton</location>
        <location evidence="1">Cilium axoneme</location>
    </subcellularLocation>
</comment>
<dbReference type="AlphaFoldDB" id="A0A9R1U8G6"/>
<keyword evidence="7" id="KW-0175">Coiled coil</keyword>
<feature type="domain" description="Dynein heavy chain hydrolytic ATP-binding dynein motor region" evidence="12">
    <location>
        <begin position="80"/>
        <end position="318"/>
    </location>
</feature>
<keyword evidence="11" id="KW-0966">Cell projection</keyword>
<organism evidence="13 14">
    <name type="scientific">Fopius arisanus</name>
    <dbReference type="NCBI Taxonomy" id="64838"/>
    <lineage>
        <taxon>Eukaryota</taxon>
        <taxon>Metazoa</taxon>
        <taxon>Ecdysozoa</taxon>
        <taxon>Arthropoda</taxon>
        <taxon>Hexapoda</taxon>
        <taxon>Insecta</taxon>
        <taxon>Pterygota</taxon>
        <taxon>Neoptera</taxon>
        <taxon>Endopterygota</taxon>
        <taxon>Hymenoptera</taxon>
        <taxon>Apocrita</taxon>
        <taxon>Ichneumonoidea</taxon>
        <taxon>Braconidae</taxon>
        <taxon>Opiinae</taxon>
        <taxon>Fopius</taxon>
    </lineage>
</organism>
<evidence type="ECO:0000256" key="3">
    <source>
        <dbReference type="ARBA" id="ARBA00022701"/>
    </source>
</evidence>
<dbReference type="GO" id="GO:0045505">
    <property type="term" value="F:dynein intermediate chain binding"/>
    <property type="evidence" value="ECO:0007669"/>
    <property type="project" value="InterPro"/>
</dbReference>
<dbReference type="OrthoDB" id="447173at2759"/>
<dbReference type="GO" id="GO:0007018">
    <property type="term" value="P:microtubule-based movement"/>
    <property type="evidence" value="ECO:0007669"/>
    <property type="project" value="InterPro"/>
</dbReference>
<dbReference type="InterPro" id="IPR035699">
    <property type="entry name" value="AAA_6"/>
</dbReference>
<dbReference type="InterPro" id="IPR043157">
    <property type="entry name" value="Dynein_AAA1S"/>
</dbReference>
<dbReference type="GeneID" id="105272401"/>
<dbReference type="GO" id="GO:0005874">
    <property type="term" value="C:microtubule"/>
    <property type="evidence" value="ECO:0007669"/>
    <property type="project" value="UniProtKB-KW"/>
</dbReference>
<dbReference type="Gene3D" id="1.20.58.1120">
    <property type="match status" value="1"/>
</dbReference>
<evidence type="ECO:0000256" key="4">
    <source>
        <dbReference type="ARBA" id="ARBA00022741"/>
    </source>
</evidence>
<evidence type="ECO:0000256" key="6">
    <source>
        <dbReference type="ARBA" id="ARBA00023017"/>
    </source>
</evidence>
<keyword evidence="8" id="KW-0969">Cilium</keyword>
<evidence type="ECO:0000313" key="13">
    <source>
        <dbReference type="Proteomes" id="UP000694866"/>
    </source>
</evidence>
<keyword evidence="2" id="KW-0963">Cytoplasm</keyword>
<dbReference type="PANTHER" id="PTHR45703">
    <property type="entry name" value="DYNEIN HEAVY CHAIN"/>
    <property type="match status" value="1"/>
</dbReference>
<evidence type="ECO:0000256" key="9">
    <source>
        <dbReference type="ARBA" id="ARBA00023175"/>
    </source>
</evidence>
<dbReference type="Proteomes" id="UP000694866">
    <property type="component" value="Unplaced"/>
</dbReference>
<dbReference type="FunFam" id="3.40.50.300:FF:000044">
    <property type="entry name" value="Dynein heavy chain 5, axonemal"/>
    <property type="match status" value="1"/>
</dbReference>
<keyword evidence="10" id="KW-0206">Cytoskeleton</keyword>
<keyword evidence="13" id="KW-1185">Reference proteome</keyword>
<dbReference type="Gene3D" id="3.40.50.300">
    <property type="entry name" value="P-loop containing nucleotide triphosphate hydrolases"/>
    <property type="match status" value="1"/>
</dbReference>
<dbReference type="InterPro" id="IPR026983">
    <property type="entry name" value="DHC"/>
</dbReference>
<dbReference type="GO" id="GO:0005930">
    <property type="term" value="C:axoneme"/>
    <property type="evidence" value="ECO:0007669"/>
    <property type="project" value="UniProtKB-SubCell"/>
</dbReference>
<dbReference type="GO" id="GO:0051959">
    <property type="term" value="F:dynein light intermediate chain binding"/>
    <property type="evidence" value="ECO:0007669"/>
    <property type="project" value="InterPro"/>
</dbReference>
<sequence length="319" mass="35862">MPHIEIARYDEVVFGMVQPELGGYLAELVHEVLFDTGRLNLEFDDGVLDDRAAGRSRLRFYWDKDIDDCVVRQTNTHSRYGYEYLGNTERLAITPLTDRCYITLTTALHLYRGGSPKGPAGTGKTETVKDLGKALGFNVIVQNCSESLDYKSIGKLFSGLAQTGAWGCFDEFNRIDVEVLSVVAQQILSILSSLSQNLSQFIFEGSTIVLKPTCGIFITMNPGYAGRTELPDNLKSMFRPICMMKPDSAMIAEINLFGEGFRNTRILAKKIFALYSLAQQQLSQQYHYDFGLRGIVTLTRYAGQKRRLHSHLLDEEVLL</sequence>
<dbReference type="Pfam" id="PF12774">
    <property type="entry name" value="AAA_6"/>
    <property type="match status" value="1"/>
</dbReference>
<accession>A0A9R1U8G6</accession>
<keyword evidence="3" id="KW-0493">Microtubule</keyword>
<name>A0A9R1U8G6_9HYME</name>
<proteinExistence type="predicted"/>
<evidence type="ECO:0000256" key="2">
    <source>
        <dbReference type="ARBA" id="ARBA00022490"/>
    </source>
</evidence>
<dbReference type="InterPro" id="IPR027417">
    <property type="entry name" value="P-loop_NTPase"/>
</dbReference>
<protein>
    <submittedName>
        <fullName evidence="14">Dynein heavy chain 2, axonemal-like</fullName>
    </submittedName>
</protein>
<keyword evidence="4" id="KW-0547">Nucleotide-binding</keyword>